<evidence type="ECO:0000256" key="31">
    <source>
        <dbReference type="PIRSR" id="PIRSR629601-3"/>
    </source>
</evidence>
<feature type="transmembrane region" description="Helical" evidence="33">
    <location>
        <begin position="1075"/>
        <end position="1098"/>
    </location>
</feature>
<dbReference type="SUPFAM" id="SSF56112">
    <property type="entry name" value="Protein kinase-like (PK-like)"/>
    <property type="match status" value="1"/>
</dbReference>
<dbReference type="EC" id="2.7.11.1" evidence="3"/>
<protein>
    <recommendedName>
        <fullName evidence="3">non-specific serine/threonine protein kinase</fullName>
        <ecNumber evidence="3">2.7.11.1</ecNumber>
    </recommendedName>
</protein>
<keyword evidence="17 30" id="KW-0067">ATP-binding</keyword>
<dbReference type="Gene3D" id="1.20.5.1010">
    <property type="entry name" value="TRPM, tetramerisation domain"/>
    <property type="match status" value="1"/>
</dbReference>
<evidence type="ECO:0000256" key="3">
    <source>
        <dbReference type="ARBA" id="ARBA00012513"/>
    </source>
</evidence>
<dbReference type="GO" id="GO:0005886">
    <property type="term" value="C:plasma membrane"/>
    <property type="evidence" value="ECO:0007669"/>
    <property type="project" value="UniProtKB-SubCell"/>
</dbReference>
<dbReference type="InterPro" id="IPR029601">
    <property type="entry name" value="TRPM7_a-kinase_dom"/>
</dbReference>
<evidence type="ECO:0000256" key="25">
    <source>
        <dbReference type="ARBA" id="ARBA00034634"/>
    </source>
</evidence>
<dbReference type="PROSITE" id="PS51158">
    <property type="entry name" value="ALPHA_KINASE"/>
    <property type="match status" value="1"/>
</dbReference>
<evidence type="ECO:0000256" key="24">
    <source>
        <dbReference type="ARBA" id="ARBA00034269"/>
    </source>
</evidence>
<keyword evidence="8" id="KW-0109">Calcium transport</keyword>
<evidence type="ECO:0000256" key="15">
    <source>
        <dbReference type="ARBA" id="ARBA00022833"/>
    </source>
</evidence>
<reference evidence="35" key="1">
    <citation type="submission" date="2025-08" db="UniProtKB">
        <authorList>
            <consortium name="Ensembl"/>
        </authorList>
    </citation>
    <scope>IDENTIFICATION</scope>
</reference>
<evidence type="ECO:0000256" key="16">
    <source>
        <dbReference type="ARBA" id="ARBA00022837"/>
    </source>
</evidence>
<evidence type="ECO:0000256" key="19">
    <source>
        <dbReference type="ARBA" id="ARBA00023065"/>
    </source>
</evidence>
<feature type="binding site" evidence="30">
    <location>
        <position position="1724"/>
    </location>
    <ligand>
        <name>ADP</name>
        <dbReference type="ChEBI" id="CHEBI:456216"/>
    </ligand>
</feature>
<dbReference type="InterPro" id="IPR041491">
    <property type="entry name" value="TRPM_SLOG"/>
</dbReference>
<dbReference type="FunFam" id="3.30.200.20:FF:000129">
    <property type="entry name" value="Transient receptor potential cation channel, subfamily M, member 7"/>
    <property type="match status" value="1"/>
</dbReference>
<dbReference type="FunFam" id="1.20.5.1010:FF:000002">
    <property type="entry name" value="Transient receptor potential cation channel subfamily M member 7"/>
    <property type="match status" value="1"/>
</dbReference>
<dbReference type="Pfam" id="PF02816">
    <property type="entry name" value="Alpha_kinase"/>
    <property type="match status" value="1"/>
</dbReference>
<keyword evidence="10" id="KW-0808">Transferase</keyword>
<keyword evidence="19" id="KW-0406">Ion transport</keyword>
<evidence type="ECO:0000256" key="20">
    <source>
        <dbReference type="ARBA" id="ARBA00023136"/>
    </source>
</evidence>
<feature type="compositionally biased region" description="Low complexity" evidence="32">
    <location>
        <begin position="534"/>
        <end position="546"/>
    </location>
</feature>
<evidence type="ECO:0000256" key="1">
    <source>
        <dbReference type="ARBA" id="ARBA00004123"/>
    </source>
</evidence>
<evidence type="ECO:0000256" key="6">
    <source>
        <dbReference type="ARBA" id="ARBA00022527"/>
    </source>
</evidence>
<feature type="binding site" evidence="31">
    <location>
        <position position="1700"/>
    </location>
    <ligand>
        <name>Zn(2+)</name>
        <dbReference type="ChEBI" id="CHEBI:29105"/>
    </ligand>
</feature>
<feature type="binding site" evidence="30">
    <location>
        <position position="1595"/>
    </location>
    <ligand>
        <name>ADP</name>
        <dbReference type="ChEBI" id="CHEBI:456216"/>
    </ligand>
</feature>
<keyword evidence="9" id="KW-0107">Calcium channel</keyword>
<evidence type="ECO:0000256" key="32">
    <source>
        <dbReference type="SAM" id="MobiDB-lite"/>
    </source>
</evidence>
<dbReference type="GO" id="GO:0055080">
    <property type="term" value="P:monoatomic cation homeostasis"/>
    <property type="evidence" value="ECO:0007669"/>
    <property type="project" value="TreeGrafter"/>
</dbReference>
<evidence type="ECO:0000256" key="13">
    <source>
        <dbReference type="ARBA" id="ARBA00022741"/>
    </source>
</evidence>
<dbReference type="GO" id="GO:0046872">
    <property type="term" value="F:metal ion binding"/>
    <property type="evidence" value="ECO:0007669"/>
    <property type="project" value="UniProtKB-KW"/>
</dbReference>
<evidence type="ECO:0000256" key="17">
    <source>
        <dbReference type="ARBA" id="ARBA00022840"/>
    </source>
</evidence>
<evidence type="ECO:0000256" key="2">
    <source>
        <dbReference type="ARBA" id="ARBA00004651"/>
    </source>
</evidence>
<keyword evidence="22" id="KW-0407">Ion channel</keyword>
<keyword evidence="18 33" id="KW-1133">Transmembrane helix</keyword>
<dbReference type="Pfam" id="PF25508">
    <property type="entry name" value="TRPM2"/>
    <property type="match status" value="2"/>
</dbReference>
<dbReference type="Pfam" id="PF16519">
    <property type="entry name" value="TRPM_tetra"/>
    <property type="match status" value="1"/>
</dbReference>
<feature type="region of interest" description="Disordered" evidence="32">
    <location>
        <begin position="534"/>
        <end position="565"/>
    </location>
</feature>
<feature type="binding site" evidence="30">
    <location>
        <position position="1571"/>
    </location>
    <ligand>
        <name>ADP</name>
        <dbReference type="ChEBI" id="CHEBI:456216"/>
    </ligand>
</feature>
<feature type="transmembrane region" description="Helical" evidence="33">
    <location>
        <begin position="992"/>
        <end position="1011"/>
    </location>
</feature>
<feature type="binding site" evidence="30">
    <location>
        <begin position="1741"/>
        <end position="1747"/>
    </location>
    <ligand>
        <name>ADP</name>
        <dbReference type="ChEBI" id="CHEBI:456216"/>
    </ligand>
</feature>
<evidence type="ECO:0000256" key="11">
    <source>
        <dbReference type="ARBA" id="ARBA00022692"/>
    </source>
</evidence>
<name>A0A8B9IJH9_ANSCY</name>
<feature type="binding site" evidence="30">
    <location>
        <position position="1667"/>
    </location>
    <ligand>
        <name>ADP</name>
        <dbReference type="ChEBI" id="CHEBI:456216"/>
    </ligand>
</feature>
<keyword evidence="4" id="KW-0813">Transport</keyword>
<dbReference type="Pfam" id="PF18139">
    <property type="entry name" value="LSDAT_euk"/>
    <property type="match status" value="1"/>
</dbReference>
<evidence type="ECO:0000259" key="34">
    <source>
        <dbReference type="PROSITE" id="PS51158"/>
    </source>
</evidence>
<evidence type="ECO:0000256" key="10">
    <source>
        <dbReference type="ARBA" id="ARBA00022679"/>
    </source>
</evidence>
<dbReference type="GO" id="GO:0005634">
    <property type="term" value="C:nucleus"/>
    <property type="evidence" value="ECO:0007669"/>
    <property type="project" value="UniProtKB-SubCell"/>
</dbReference>
<keyword evidence="21" id="KW-0539">Nucleus</keyword>
<comment type="catalytic activity">
    <reaction evidence="26">
        <text>Ca(2+)(in) = Ca(2+)(out)</text>
        <dbReference type="Rhea" id="RHEA:29671"/>
        <dbReference type="ChEBI" id="CHEBI:29108"/>
    </reaction>
</comment>
<organism evidence="35 36">
    <name type="scientific">Anser cygnoides</name>
    <name type="common">Swan goose</name>
    <dbReference type="NCBI Taxonomy" id="8845"/>
    <lineage>
        <taxon>Eukaryota</taxon>
        <taxon>Metazoa</taxon>
        <taxon>Chordata</taxon>
        <taxon>Craniata</taxon>
        <taxon>Vertebrata</taxon>
        <taxon>Euteleostomi</taxon>
        <taxon>Archelosauria</taxon>
        <taxon>Archosauria</taxon>
        <taxon>Dinosauria</taxon>
        <taxon>Saurischia</taxon>
        <taxon>Theropoda</taxon>
        <taxon>Coelurosauria</taxon>
        <taxon>Aves</taxon>
        <taxon>Neognathae</taxon>
        <taxon>Galloanserae</taxon>
        <taxon>Anseriformes</taxon>
        <taxon>Anatidae</taxon>
        <taxon>Anserinae</taxon>
        <taxon>Anser</taxon>
    </lineage>
</organism>
<evidence type="ECO:0000256" key="27">
    <source>
        <dbReference type="ARBA" id="ARBA00047899"/>
    </source>
</evidence>
<keyword evidence="5" id="KW-1003">Cell membrane</keyword>
<reference evidence="35" key="2">
    <citation type="submission" date="2025-09" db="UniProtKB">
        <authorList>
            <consortium name="Ensembl"/>
        </authorList>
    </citation>
    <scope>IDENTIFICATION</scope>
</reference>
<evidence type="ECO:0000313" key="35">
    <source>
        <dbReference type="Ensembl" id="ENSACDP00005012210.1"/>
    </source>
</evidence>
<dbReference type="InterPro" id="IPR057366">
    <property type="entry name" value="TRPM-like"/>
</dbReference>
<dbReference type="InterPro" id="IPR005821">
    <property type="entry name" value="Ion_trans_dom"/>
</dbReference>
<dbReference type="GO" id="GO:0004674">
    <property type="term" value="F:protein serine/threonine kinase activity"/>
    <property type="evidence" value="ECO:0007669"/>
    <property type="project" value="UniProtKB-KW"/>
</dbReference>
<dbReference type="CDD" id="cd16971">
    <property type="entry name" value="Alpha_kinase_ChaK1_TRMP7"/>
    <property type="match status" value="1"/>
</dbReference>
<feature type="transmembrane region" description="Helical" evidence="33">
    <location>
        <begin position="751"/>
        <end position="769"/>
    </location>
</feature>
<keyword evidence="36" id="KW-1185">Reference proteome</keyword>
<comment type="subcellular location">
    <subcellularLocation>
        <location evidence="2">Cell membrane</location>
        <topology evidence="2">Multi-pass membrane protein</topology>
    </subcellularLocation>
    <subcellularLocation>
        <location evidence="1">Nucleus</location>
    </subcellularLocation>
</comment>
<evidence type="ECO:0000256" key="30">
    <source>
        <dbReference type="PIRSR" id="PIRSR629601-2"/>
    </source>
</evidence>
<dbReference type="InterPro" id="IPR032415">
    <property type="entry name" value="TRPM_tetra"/>
</dbReference>
<feature type="active site" description="Proton acceptor" evidence="29">
    <location>
        <position position="1714"/>
    </location>
</feature>
<comment type="catalytic activity">
    <reaction evidence="28">
        <text>L-seryl-[protein] + ATP = O-phospho-L-seryl-[protein] + ADP + H(+)</text>
        <dbReference type="Rhea" id="RHEA:17989"/>
        <dbReference type="Rhea" id="RHEA-COMP:9863"/>
        <dbReference type="Rhea" id="RHEA-COMP:11604"/>
        <dbReference type="ChEBI" id="CHEBI:15378"/>
        <dbReference type="ChEBI" id="CHEBI:29999"/>
        <dbReference type="ChEBI" id="CHEBI:30616"/>
        <dbReference type="ChEBI" id="CHEBI:83421"/>
        <dbReference type="ChEBI" id="CHEBI:456216"/>
        <dbReference type="EC" id="2.7.11.1"/>
    </reaction>
</comment>
<feature type="binding site" evidence="31">
    <location>
        <position position="1757"/>
    </location>
    <ligand>
        <name>Zn(2+)</name>
        <dbReference type="ChEBI" id="CHEBI:29105"/>
    </ligand>
</feature>
<feature type="transmembrane region" description="Helical" evidence="33">
    <location>
        <begin position="950"/>
        <end position="971"/>
    </location>
</feature>
<keyword evidence="15 31" id="KW-0862">Zinc</keyword>
<keyword evidence="6" id="KW-0723">Serine/threonine-protein kinase</keyword>
<accession>A0A8B9IJH9</accession>
<evidence type="ECO:0000256" key="9">
    <source>
        <dbReference type="ARBA" id="ARBA00022673"/>
    </source>
</evidence>
<evidence type="ECO:0000256" key="8">
    <source>
        <dbReference type="ARBA" id="ARBA00022568"/>
    </source>
</evidence>
<feature type="transmembrane region" description="Helical" evidence="33">
    <location>
        <begin position="849"/>
        <end position="871"/>
    </location>
</feature>
<keyword evidence="11 33" id="KW-0812">Transmembrane</keyword>
<keyword evidence="13 30" id="KW-0547">Nucleotide-binding</keyword>
<dbReference type="PANTHER" id="PTHR13800">
    <property type="entry name" value="TRANSIENT RECEPTOR POTENTIAL CATION CHANNEL, SUBFAMILY M, MEMBER 6"/>
    <property type="match status" value="1"/>
</dbReference>
<comment type="catalytic activity">
    <reaction evidence="25">
        <text>Zn(2+)(in) = Zn(2+)(out)</text>
        <dbReference type="Rhea" id="RHEA:29351"/>
        <dbReference type="ChEBI" id="CHEBI:29105"/>
    </reaction>
</comment>
<evidence type="ECO:0000256" key="21">
    <source>
        <dbReference type="ARBA" id="ARBA00023242"/>
    </source>
</evidence>
<dbReference type="Ensembl" id="ENSACDT00005014746.1">
    <property type="protein sequence ID" value="ENSACDP00005012210.1"/>
    <property type="gene ID" value="ENSACDG00005007635.1"/>
</dbReference>
<evidence type="ECO:0000256" key="4">
    <source>
        <dbReference type="ARBA" id="ARBA00022448"/>
    </source>
</evidence>
<evidence type="ECO:0000256" key="23">
    <source>
        <dbReference type="ARBA" id="ARBA00025760"/>
    </source>
</evidence>
<evidence type="ECO:0000256" key="22">
    <source>
        <dbReference type="ARBA" id="ARBA00023303"/>
    </source>
</evidence>
<comment type="catalytic activity">
    <reaction evidence="27">
        <text>L-threonyl-[protein] + ATP = O-phospho-L-threonyl-[protein] + ADP + H(+)</text>
        <dbReference type="Rhea" id="RHEA:46608"/>
        <dbReference type="Rhea" id="RHEA-COMP:11060"/>
        <dbReference type="Rhea" id="RHEA-COMP:11605"/>
        <dbReference type="ChEBI" id="CHEBI:15378"/>
        <dbReference type="ChEBI" id="CHEBI:30013"/>
        <dbReference type="ChEBI" id="CHEBI:30616"/>
        <dbReference type="ChEBI" id="CHEBI:61977"/>
        <dbReference type="ChEBI" id="CHEBI:456216"/>
        <dbReference type="EC" id="2.7.11.1"/>
    </reaction>
</comment>
<dbReference type="SMART" id="SM00811">
    <property type="entry name" value="Alpha_kinase"/>
    <property type="match status" value="1"/>
</dbReference>
<feature type="domain" description="Alpha-type protein kinase" evidence="34">
    <location>
        <begin position="1541"/>
        <end position="1771"/>
    </location>
</feature>
<evidence type="ECO:0000256" key="5">
    <source>
        <dbReference type="ARBA" id="ARBA00022475"/>
    </source>
</evidence>
<evidence type="ECO:0000256" key="28">
    <source>
        <dbReference type="ARBA" id="ARBA00048679"/>
    </source>
</evidence>
<evidence type="ECO:0000313" key="36">
    <source>
        <dbReference type="Proteomes" id="UP000694521"/>
    </source>
</evidence>
<feature type="region of interest" description="Disordered" evidence="32">
    <location>
        <begin position="1376"/>
        <end position="1398"/>
    </location>
</feature>
<feature type="compositionally biased region" description="Polar residues" evidence="32">
    <location>
        <begin position="1380"/>
        <end position="1398"/>
    </location>
</feature>
<dbReference type="GO" id="GO:0005524">
    <property type="term" value="F:ATP binding"/>
    <property type="evidence" value="ECO:0007669"/>
    <property type="project" value="UniProtKB-KW"/>
</dbReference>
<feature type="compositionally biased region" description="Basic and acidic residues" evidence="32">
    <location>
        <begin position="553"/>
        <end position="565"/>
    </location>
</feature>
<dbReference type="Pfam" id="PF00520">
    <property type="entry name" value="Ion_trans"/>
    <property type="match status" value="1"/>
</dbReference>
<dbReference type="InterPro" id="IPR004166">
    <property type="entry name" value="a-kinase_dom"/>
</dbReference>
<evidence type="ECO:0000256" key="33">
    <source>
        <dbReference type="SAM" id="Phobius"/>
    </source>
</evidence>
<proteinExistence type="inferred from homology"/>
<evidence type="ECO:0000256" key="7">
    <source>
        <dbReference type="ARBA" id="ARBA00022553"/>
    </source>
</evidence>
<dbReference type="InterPro" id="IPR050927">
    <property type="entry name" value="TRPM"/>
</dbReference>
<keyword evidence="7" id="KW-0597">Phosphoprotein</keyword>
<dbReference type="PANTHER" id="PTHR13800:SF8">
    <property type="entry name" value="TRANSIENT RECEPTOR POTENTIAL CATION CHANNEL SUBFAMILY M MEMBER 7"/>
    <property type="match status" value="1"/>
</dbReference>
<feature type="binding site" evidence="30">
    <location>
        <position position="1716"/>
    </location>
    <ligand>
        <name>ADP</name>
        <dbReference type="ChEBI" id="CHEBI:456216"/>
    </ligand>
</feature>
<dbReference type="Gene3D" id="3.30.200.20">
    <property type="entry name" value="Phosphorylase Kinase, domain 1"/>
    <property type="match status" value="1"/>
</dbReference>
<comment type="cofactor">
    <cofactor evidence="31">
        <name>Zn(2+)</name>
        <dbReference type="ChEBI" id="CHEBI:29105"/>
    </cofactor>
    <text evidence="31">Binds 1 zinc ion per subunit.</text>
</comment>
<evidence type="ECO:0000256" key="29">
    <source>
        <dbReference type="PIRSR" id="PIRSR629601-1"/>
    </source>
</evidence>
<keyword evidence="16" id="KW-0106">Calcium</keyword>
<feature type="binding site" evidence="31">
    <location>
        <position position="1763"/>
    </location>
    <ligand>
        <name>Zn(2+)</name>
        <dbReference type="ChEBI" id="CHEBI:29105"/>
    </ligand>
</feature>
<feature type="transmembrane region" description="Helical" evidence="33">
    <location>
        <begin position="916"/>
        <end position="938"/>
    </location>
</feature>
<sequence>SQKSWIENTFTKRECVYIIPSSKDPHRCLPGCQICQQLVRCCCGRLVRQHACFTASLAMKYSDVKLGENYNQEVEEWSVEKHTEQTSTDAYGVINFQGGSHSYRAKYVRLSYDTKPEAILQLMLKEWQMELPKLVISVHGGMQKFELHPRIKQLLGKGLIKAAVTTGAWIITGGVNTGVAKHVGDALREHASRSSRKICTIGIAPWGVIENRNDLVGRDVVAPYQTLLNPLSKLNVLNNLHSHFILVDDGTVGKYGAEVKLRRELEKTINLQRIHARIGQGVPVVALVFEGGPNVILTVLDFLQESPPVPVVVCEGTGRAADILAYVHKQTEEGGNVPEGAEPEIISTIKKTFNFGQSEAVHLFQTLLECMKKKELVSRSCYRKFLCRVCAFVLCTNASAFDQLVLTLAWDRVDIAKNHVFVYGQQWLVGSLEQAMLDALVMDRVAFVKLLIENGVSMHKFLTIPRLEELYNTKQGPTNPTLFHLVRDVKQGNLPPGYKINLIDVGLVIEYLMGGTYRCTYTRKRFRAIYNSLSGNNRRSGRNPSNTTPQMCKSHESFGNRADKREKMRHNHFIKTAQPYKPKIDTGAEEGKKKRTKDEIVDIDDPETRRFAYPLNELLLWAVLMKRQKMALFFWQHGEESMAKALVACKVYRSMAYEAKQSDLVDDTSEELKQYSNEFGQLAVELLEQSFRQDETMAMKLLTYELKNWSNSTCLKLAVSSRLRPFVAHTCTQMLLSDMWMGRLNMRKNSWYKVILSILLPPAILLLEYKTKAEMSHIPQSQDAHQMAMDDSENNFQTAADEIPMEVFKEVRILDSTSEKHDMETPAKPKRLPITQKFYAFYHAPIVKFWFNTLAYLGFLMLYTFVVLVKMEELPSVQEWIVIAYIFTSAIEKIREIFMSEAGKINQKIKVWFSDYFNISDTVAIVTFFIGFALRFGAKGNFGENTYRENYVFVAGRITYCLNIIFWYVRLLDFLAVNQQAGPYVMMIGKMVANMFYIVVIMALVLLSFGVPRKAILYPNEAPSWTLARDIVFHPYWMIFGEVYAYEIDVCANNSESQVAHLCGPGTWLTPFLQAVYLFVQYIIMVNLLIAFFNNVYLQVKAISNIVWKYQRYHFIMAYHEKPVLPPPLIILSHMASLFCCICKRRKTDKTSDGPKLFLTEEDQKKLHDFEELCVEMYFNEKDDKFHSGSEERIRVTFERVEQMCIQIKEVGDRVNYIKRSLQSLDSQIGHLQDLSALTVDTLKTLTAQKASEASKVHNEITRELSISKHLAQNLIDDGSLRSSVWKKHSIGNVFGSFPQGGLENNNALLCNISIRDDKEVQHKTIGQELALVPRREEINFQEAGSSGSALFSNVVPPPELRQRIQAAEISKSISRSKKLGNSSNSMPHVTSPTTKFFVSTPSRPSCKSQLDSSAKHEETVCSKATEGDNNVEFGAFVGKYNKVDSECPEVIISCSYPLASVYSKSRRASSEDTQQVDSKAALLTVCIASPFKPIMDINYYYSAVERNNLMRLSQSIPFTPVPPRGEPVTVYRLEESSPNILNNSMSSWSQLGLCAKIEFLSKEEMGGGLRRALKVVCTWSEYDILKSGHLYIIKSFLPEVVNTWSSIYKEDTVLHLCLREIQQQRAAQKLTFAFNQMKPKSIPYSPRFLEVFLLYCHSAGQWFAVEECMTGEFRKYNNNNGDEIIPTNMLEEVMLAFSHWTYEYTRGELLVLDLQGVGENLTDPSVIKAGEKRSYDMVFGPANLGEDAIKNFRAKHHCNSCCRKLKLPDLKRNDYTPDKIIFPQDDSPELTIQPGSCTKESDSANSIRLML</sequence>
<keyword evidence="14" id="KW-0418">Kinase</keyword>
<dbReference type="Gene3D" id="3.20.200.10">
    <property type="entry name" value="MHCK/EF2 kinase"/>
    <property type="match status" value="1"/>
</dbReference>
<keyword evidence="12 31" id="KW-0479">Metal-binding</keyword>
<evidence type="ECO:0000256" key="12">
    <source>
        <dbReference type="ARBA" id="ARBA00022723"/>
    </source>
</evidence>
<dbReference type="InterPro" id="IPR011009">
    <property type="entry name" value="Kinase-like_dom_sf"/>
</dbReference>
<evidence type="ECO:0000256" key="18">
    <source>
        <dbReference type="ARBA" id="ARBA00022989"/>
    </source>
</evidence>
<dbReference type="Proteomes" id="UP000694521">
    <property type="component" value="Unplaced"/>
</dbReference>
<dbReference type="InterPro" id="IPR037162">
    <property type="entry name" value="TRPM_tetra_sf"/>
</dbReference>
<dbReference type="FunFam" id="3.20.200.10:FF:000001">
    <property type="entry name" value="Transient receptor potential cation channel, subfamily M, member 7"/>
    <property type="match status" value="1"/>
</dbReference>
<comment type="catalytic activity">
    <reaction evidence="24">
        <text>Mg(2+)(in) = Mg(2+)(out)</text>
        <dbReference type="Rhea" id="RHEA:29827"/>
        <dbReference type="ChEBI" id="CHEBI:18420"/>
    </reaction>
</comment>
<comment type="similarity">
    <text evidence="23">In the C-terminal section; belongs to the protein kinase superfamily. Alpha-type protein kinase family. ALPK subfamily.</text>
</comment>
<keyword evidence="20 33" id="KW-0472">Membrane</keyword>
<evidence type="ECO:0000256" key="14">
    <source>
        <dbReference type="ARBA" id="ARBA00022777"/>
    </source>
</evidence>
<dbReference type="GO" id="GO:0051262">
    <property type="term" value="P:protein tetramerization"/>
    <property type="evidence" value="ECO:0007669"/>
    <property type="project" value="InterPro"/>
</dbReference>
<dbReference type="GO" id="GO:0005262">
    <property type="term" value="F:calcium channel activity"/>
    <property type="evidence" value="ECO:0007669"/>
    <property type="project" value="UniProtKB-KW"/>
</dbReference>
<feature type="binding site" evidence="31">
    <location>
        <position position="1759"/>
    </location>
    <ligand>
        <name>Zn(2+)</name>
        <dbReference type="ChEBI" id="CHEBI:29105"/>
    </ligand>
</feature>
<evidence type="ECO:0000256" key="26">
    <source>
        <dbReference type="ARBA" id="ARBA00036634"/>
    </source>
</evidence>